<dbReference type="InterPro" id="IPR037171">
    <property type="entry name" value="NagB/RpiA_transferase-like"/>
</dbReference>
<dbReference type="Proteomes" id="UP000193560">
    <property type="component" value="Unassembled WGS sequence"/>
</dbReference>
<dbReference type="AlphaFoldDB" id="A0A1X2IIR0"/>
<dbReference type="GO" id="GO:0005829">
    <property type="term" value="C:cytosol"/>
    <property type="evidence" value="ECO:0007669"/>
    <property type="project" value="UniProtKB-SubCell"/>
</dbReference>
<dbReference type="InterPro" id="IPR000649">
    <property type="entry name" value="IF-2B-related"/>
</dbReference>
<comment type="caution">
    <text evidence="10">The sequence shown here is derived from an EMBL/GenBank/DDBJ whole genome shotgun (WGS) entry which is preliminary data.</text>
</comment>
<evidence type="ECO:0000256" key="9">
    <source>
        <dbReference type="RuleBase" id="RU003814"/>
    </source>
</evidence>
<dbReference type="Gene3D" id="3.40.50.10470">
    <property type="entry name" value="Translation initiation factor eif-2b, domain 2"/>
    <property type="match status" value="1"/>
</dbReference>
<dbReference type="InterPro" id="IPR042529">
    <property type="entry name" value="IF_2B-like_C"/>
</dbReference>
<evidence type="ECO:0000256" key="5">
    <source>
        <dbReference type="ARBA" id="ARBA00022917"/>
    </source>
</evidence>
<evidence type="ECO:0000313" key="10">
    <source>
        <dbReference type="EMBL" id="ORZ17262.1"/>
    </source>
</evidence>
<keyword evidence="5" id="KW-0648">Protein biosynthesis</keyword>
<evidence type="ECO:0000256" key="3">
    <source>
        <dbReference type="ARBA" id="ARBA00022490"/>
    </source>
</evidence>
<evidence type="ECO:0000256" key="8">
    <source>
        <dbReference type="ARBA" id="ARBA00046432"/>
    </source>
</evidence>
<evidence type="ECO:0000256" key="6">
    <source>
        <dbReference type="ARBA" id="ARBA00044208"/>
    </source>
</evidence>
<comment type="subunit">
    <text evidence="8">Component of the translation initiation factor 2B (eIF2B) complex which is a heterodecamer of two sets of five different subunits: alpha, beta, gamma, delta and epsilon. Subunits alpha, beta and delta comprise a regulatory subcomplex and subunits epsilon and gamma comprise a catalytic subcomplex. Within the complex, the hexameric regulatory complex resides at the center, with the two heterodimeric catalytic subcomplexes bound on opposite sides.</text>
</comment>
<organism evidence="10 11">
    <name type="scientific">Absidia repens</name>
    <dbReference type="NCBI Taxonomy" id="90262"/>
    <lineage>
        <taxon>Eukaryota</taxon>
        <taxon>Fungi</taxon>
        <taxon>Fungi incertae sedis</taxon>
        <taxon>Mucoromycota</taxon>
        <taxon>Mucoromycotina</taxon>
        <taxon>Mucoromycetes</taxon>
        <taxon>Mucorales</taxon>
        <taxon>Cunninghamellaceae</taxon>
        <taxon>Absidia</taxon>
    </lineage>
</organism>
<dbReference type="PANTHER" id="PTHR45860">
    <property type="entry name" value="TRANSLATION INITIATION FACTOR EIF-2B SUBUNIT ALPHA"/>
    <property type="match status" value="1"/>
</dbReference>
<dbReference type="EMBL" id="MCGE01000010">
    <property type="protein sequence ID" value="ORZ17262.1"/>
    <property type="molecule type" value="Genomic_DNA"/>
</dbReference>
<comment type="similarity">
    <text evidence="2 9">Belongs to the eIF-2B alpha/beta/delta subunits family.</text>
</comment>
<protein>
    <recommendedName>
        <fullName evidence="6">Translation initiation factor eIF2B subunit alpha</fullName>
    </recommendedName>
    <alternativeName>
        <fullName evidence="7">eIF2B GDP-GTP exchange factor subunit alpha</fullName>
    </alternativeName>
</protein>
<dbReference type="Pfam" id="PF01008">
    <property type="entry name" value="IF-2B"/>
    <property type="match status" value="1"/>
</dbReference>
<evidence type="ECO:0000313" key="11">
    <source>
        <dbReference type="Proteomes" id="UP000193560"/>
    </source>
</evidence>
<dbReference type="InterPro" id="IPR051501">
    <property type="entry name" value="eIF2B_alpha/beta/delta"/>
</dbReference>
<keyword evidence="3" id="KW-0963">Cytoplasm</keyword>
<dbReference type="SUPFAM" id="SSF100950">
    <property type="entry name" value="NagB/RpiA/CoA transferase-like"/>
    <property type="match status" value="1"/>
</dbReference>
<dbReference type="InterPro" id="IPR042528">
    <property type="entry name" value="elF-2B_alpha_N"/>
</dbReference>
<reference evidence="10 11" key="1">
    <citation type="submission" date="2016-07" db="EMBL/GenBank/DDBJ databases">
        <title>Pervasive Adenine N6-methylation of Active Genes in Fungi.</title>
        <authorList>
            <consortium name="DOE Joint Genome Institute"/>
            <person name="Mondo S.J."/>
            <person name="Dannebaum R.O."/>
            <person name="Kuo R.C."/>
            <person name="Labutti K."/>
            <person name="Haridas S."/>
            <person name="Kuo A."/>
            <person name="Salamov A."/>
            <person name="Ahrendt S.R."/>
            <person name="Lipzen A."/>
            <person name="Sullivan W."/>
            <person name="Andreopoulos W.B."/>
            <person name="Clum A."/>
            <person name="Lindquist E."/>
            <person name="Daum C."/>
            <person name="Ramamoorthy G.K."/>
            <person name="Gryganskyi A."/>
            <person name="Culley D."/>
            <person name="Magnuson J.K."/>
            <person name="James T.Y."/>
            <person name="O'Malley M.A."/>
            <person name="Stajich J.E."/>
            <person name="Spatafora J.W."/>
            <person name="Visel A."/>
            <person name="Grigoriev I.V."/>
        </authorList>
    </citation>
    <scope>NUCLEOTIDE SEQUENCE [LARGE SCALE GENOMIC DNA]</scope>
    <source>
        <strain evidence="10 11">NRRL 1336</strain>
    </source>
</reference>
<dbReference type="STRING" id="90262.A0A1X2IIR0"/>
<evidence type="ECO:0000256" key="1">
    <source>
        <dbReference type="ARBA" id="ARBA00004514"/>
    </source>
</evidence>
<dbReference type="Gene3D" id="1.20.120.1070">
    <property type="entry name" value="Translation initiation factor eIF-2B, N-terminal domain"/>
    <property type="match status" value="1"/>
</dbReference>
<evidence type="ECO:0000256" key="7">
    <source>
        <dbReference type="ARBA" id="ARBA00044236"/>
    </source>
</evidence>
<dbReference type="GO" id="GO:0003743">
    <property type="term" value="F:translation initiation factor activity"/>
    <property type="evidence" value="ECO:0007669"/>
    <property type="project" value="UniProtKB-KW"/>
</dbReference>
<comment type="subcellular location">
    <subcellularLocation>
        <location evidence="1">Cytoplasm</location>
        <location evidence="1">Cytosol</location>
    </subcellularLocation>
</comment>
<accession>A0A1X2IIR0</accession>
<dbReference type="PANTHER" id="PTHR45860:SF1">
    <property type="entry name" value="TRANSLATION INITIATION FACTOR EIF-2B SUBUNIT ALPHA"/>
    <property type="match status" value="1"/>
</dbReference>
<dbReference type="GO" id="GO:0005085">
    <property type="term" value="F:guanyl-nucleotide exchange factor activity"/>
    <property type="evidence" value="ECO:0007669"/>
    <property type="project" value="TreeGrafter"/>
</dbReference>
<proteinExistence type="inferred from homology"/>
<gene>
    <name evidence="10" type="ORF">BCR42DRAFT_465381</name>
</gene>
<keyword evidence="4" id="KW-0396">Initiation factor</keyword>
<name>A0A1X2IIR0_9FUNG</name>
<sequence length="279" mass="30775">MSEFMTNLTQVKMSLQEHTQNSVGMLAGHDLFMAFFTNCAHEYMGMDQKGQFAHFKDHVLGRTNLILDRIHRSQVDAAQMGARFINDYGVILVPVPCPAIMEMLQYAAHVQNKRFKILIAEGGPTGEGLEALQVLWASGIPCRALPDAAIGYMMDKVDMVFVGAEGVVENGGIINQIGTYTMALVAKTLGKPVYVVAESYKFVRAYPLNQYDLPSSTPEIVNFTSSRYTSNSTLDIVNDLVTSNPSIDYTPPQYLTLLFTDLGVLTPSGVSDELIKLYL</sequence>
<evidence type="ECO:0000256" key="4">
    <source>
        <dbReference type="ARBA" id="ARBA00022540"/>
    </source>
</evidence>
<dbReference type="OrthoDB" id="10249309at2759"/>
<keyword evidence="11" id="KW-1185">Reference proteome</keyword>
<evidence type="ECO:0000256" key="2">
    <source>
        <dbReference type="ARBA" id="ARBA00007251"/>
    </source>
</evidence>
<dbReference type="GO" id="GO:0005851">
    <property type="term" value="C:eukaryotic translation initiation factor 2B complex"/>
    <property type="evidence" value="ECO:0007669"/>
    <property type="project" value="TreeGrafter"/>
</dbReference>